<dbReference type="RefSeq" id="WP_396569975.1">
    <property type="nucleotide sequence ID" value="NZ_JBITRD010000011.1"/>
</dbReference>
<proteinExistence type="predicted"/>
<evidence type="ECO:0000313" key="4">
    <source>
        <dbReference type="Proteomes" id="UP001614216"/>
    </source>
</evidence>
<dbReference type="Pfam" id="PF05651">
    <property type="entry name" value="Diacid_rec"/>
    <property type="match status" value="1"/>
</dbReference>
<dbReference type="Gene3D" id="1.10.10.2840">
    <property type="entry name" value="PucR C-terminal helix-turn-helix domain"/>
    <property type="match status" value="1"/>
</dbReference>
<dbReference type="InterPro" id="IPR042070">
    <property type="entry name" value="PucR_C-HTH_sf"/>
</dbReference>
<dbReference type="InterPro" id="IPR008599">
    <property type="entry name" value="Diacid_rec"/>
</dbReference>
<evidence type="ECO:0000259" key="1">
    <source>
        <dbReference type="Pfam" id="PF05651"/>
    </source>
</evidence>
<comment type="caution">
    <text evidence="3">The sequence shown here is derived from an EMBL/GenBank/DDBJ whole genome shotgun (WGS) entry which is preliminary data.</text>
</comment>
<sequence>MITSVKRSLAEQIVNTIKDVCNHDINFIDCSGIILASTNPARIGTFHEIGLKAAQTGTSIEVTEDDSFSGTQKGINMPLYHEGRILAVIGITGVPDQIRKYAYLAERITNLLIREQELNQYSRREADKKHFVLQSLIQNDTSNRDYLSNSLENFHIGLNQSYRLILIRINSRYNLTNLSLIEQKTQEMFALAGISLFTFFYPRDFVALINTETYQKQAFIFHTFANENASILQVAVGKSTPVFQVHHSYESALTAINTLTNASENFALFDDLTLQLILSSVTDDTRNHFLQKTISGLSTQDLDIIKVYFSEDMSLIRTCDKLYLHKNTLQYKLNRIHKITGLNPRKFQDAVLLYLAVLLRTNL</sequence>
<accession>A0ABW8B1Y0</accession>
<evidence type="ECO:0000259" key="2">
    <source>
        <dbReference type="Pfam" id="PF13556"/>
    </source>
</evidence>
<reference evidence="3 4" key="1">
    <citation type="submission" date="2024-08" db="EMBL/GenBank/DDBJ databases">
        <authorList>
            <person name="Vancuren S.J."/>
            <person name="Allen-Vercoe E."/>
        </authorList>
    </citation>
    <scope>NUCLEOTIDE SEQUENCE [LARGE SCALE GENOMIC DNA]</scope>
    <source>
        <strain evidence="3 4">16-6-I_42_FAA</strain>
    </source>
</reference>
<gene>
    <name evidence="3" type="ORF">ACIF0M_09590</name>
</gene>
<dbReference type="EMBL" id="JBITRD010000011">
    <property type="protein sequence ID" value="MFI7845787.1"/>
    <property type="molecule type" value="Genomic_DNA"/>
</dbReference>
<dbReference type="Proteomes" id="UP001614216">
    <property type="component" value="Unassembled WGS sequence"/>
</dbReference>
<dbReference type="Pfam" id="PF13556">
    <property type="entry name" value="HTH_30"/>
    <property type="match status" value="1"/>
</dbReference>
<feature type="domain" description="PucR C-terminal helix-turn-helix" evidence="2">
    <location>
        <begin position="303"/>
        <end position="358"/>
    </location>
</feature>
<keyword evidence="4" id="KW-1185">Reference proteome</keyword>
<protein>
    <submittedName>
        <fullName evidence="3">CdaR family transcriptional regulator</fullName>
    </submittedName>
</protein>
<dbReference type="PANTHER" id="PTHR33744">
    <property type="entry name" value="CARBOHYDRATE DIACID REGULATOR"/>
    <property type="match status" value="1"/>
</dbReference>
<feature type="domain" description="Putative sugar diacid recognition" evidence="1">
    <location>
        <begin position="7"/>
        <end position="132"/>
    </location>
</feature>
<organism evidence="3 4">
    <name type="scientific">Dorea amylophila</name>
    <dbReference type="NCBI Taxonomy" id="2981789"/>
    <lineage>
        <taxon>Bacteria</taxon>
        <taxon>Bacillati</taxon>
        <taxon>Bacillota</taxon>
        <taxon>Clostridia</taxon>
        <taxon>Lachnospirales</taxon>
        <taxon>Lachnospiraceae</taxon>
        <taxon>Dorea</taxon>
    </lineage>
</organism>
<evidence type="ECO:0000313" key="3">
    <source>
        <dbReference type="EMBL" id="MFI7845787.1"/>
    </source>
</evidence>
<dbReference type="InterPro" id="IPR025736">
    <property type="entry name" value="PucR_C-HTH_dom"/>
</dbReference>
<dbReference type="InterPro" id="IPR051448">
    <property type="entry name" value="CdaR-like_regulators"/>
</dbReference>
<dbReference type="PANTHER" id="PTHR33744:SF16">
    <property type="entry name" value="CARBOHYDRATE DIACID REGULATOR"/>
    <property type="match status" value="1"/>
</dbReference>
<name>A0ABW8B1Y0_9FIRM</name>